<dbReference type="GO" id="GO:0008766">
    <property type="term" value="F:UDP-N-acetylmuramoylalanyl-D-glutamyl-2,6-diaminopimelate-D-alanyl-D-alanine ligase activity"/>
    <property type="evidence" value="ECO:0007669"/>
    <property type="project" value="RHEA"/>
</dbReference>
<dbReference type="EMBL" id="RXYK01000006">
    <property type="protein sequence ID" value="RTY38107.1"/>
    <property type="molecule type" value="Genomic_DNA"/>
</dbReference>
<evidence type="ECO:0000256" key="2">
    <source>
        <dbReference type="ARBA" id="ARBA00022598"/>
    </source>
</evidence>
<evidence type="ECO:0000256" key="11">
    <source>
        <dbReference type="RuleBase" id="RU004136"/>
    </source>
</evidence>
<dbReference type="GO" id="GO:0047480">
    <property type="term" value="F:UDP-N-acetylmuramoyl-tripeptide-D-alanyl-D-alanine ligase activity"/>
    <property type="evidence" value="ECO:0007669"/>
    <property type="project" value="UniProtKB-UniRule"/>
</dbReference>
<dbReference type="Proteomes" id="UP000279908">
    <property type="component" value="Unassembled WGS sequence"/>
</dbReference>
<dbReference type="GO" id="GO:0009252">
    <property type="term" value="P:peptidoglycan biosynthetic process"/>
    <property type="evidence" value="ECO:0007669"/>
    <property type="project" value="UniProtKB-UniRule"/>
</dbReference>
<organism evidence="15 16">
    <name type="scientific">Chlorobium phaeovibrioides</name>
    <dbReference type="NCBI Taxonomy" id="1094"/>
    <lineage>
        <taxon>Bacteria</taxon>
        <taxon>Pseudomonadati</taxon>
        <taxon>Chlorobiota</taxon>
        <taxon>Chlorobiia</taxon>
        <taxon>Chlorobiales</taxon>
        <taxon>Chlorobiaceae</taxon>
        <taxon>Chlorobium/Pelodictyon group</taxon>
        <taxon>Chlorobium</taxon>
    </lineage>
</organism>
<dbReference type="InterPro" id="IPR004101">
    <property type="entry name" value="Mur_ligase_C"/>
</dbReference>
<dbReference type="GO" id="GO:0051301">
    <property type="term" value="P:cell division"/>
    <property type="evidence" value="ECO:0007669"/>
    <property type="project" value="UniProtKB-KW"/>
</dbReference>
<dbReference type="InterPro" id="IPR051046">
    <property type="entry name" value="MurCDEF_CellWall_CoF430Synth"/>
</dbReference>
<dbReference type="InterPro" id="IPR036565">
    <property type="entry name" value="Mur-like_cat_sf"/>
</dbReference>
<evidence type="ECO:0000256" key="6">
    <source>
        <dbReference type="ARBA" id="ARBA00022960"/>
    </source>
</evidence>
<dbReference type="SUPFAM" id="SSF53623">
    <property type="entry name" value="MurD-like peptide ligases, catalytic domain"/>
    <property type="match status" value="1"/>
</dbReference>
<dbReference type="HAMAP" id="MF_02019">
    <property type="entry name" value="MurF"/>
    <property type="match status" value="1"/>
</dbReference>
<dbReference type="NCBIfam" id="TIGR01143">
    <property type="entry name" value="murF"/>
    <property type="match status" value="1"/>
</dbReference>
<dbReference type="Pfam" id="PF01225">
    <property type="entry name" value="Mur_ligase"/>
    <property type="match status" value="1"/>
</dbReference>
<evidence type="ECO:0000256" key="8">
    <source>
        <dbReference type="ARBA" id="ARBA00023306"/>
    </source>
</evidence>
<evidence type="ECO:0000313" key="16">
    <source>
        <dbReference type="Proteomes" id="UP000279908"/>
    </source>
</evidence>
<feature type="binding site" evidence="10">
    <location>
        <begin position="122"/>
        <end position="128"/>
    </location>
    <ligand>
        <name>ATP</name>
        <dbReference type="ChEBI" id="CHEBI:30616"/>
    </ligand>
</feature>
<keyword evidence="2 10" id="KW-0436">Ligase</keyword>
<evidence type="ECO:0000259" key="13">
    <source>
        <dbReference type="Pfam" id="PF02875"/>
    </source>
</evidence>
<dbReference type="PANTHER" id="PTHR43024">
    <property type="entry name" value="UDP-N-ACETYLMURAMOYL-TRIPEPTIDE--D-ALANYL-D-ALANINE LIGASE"/>
    <property type="match status" value="1"/>
</dbReference>
<dbReference type="GO" id="GO:0008360">
    <property type="term" value="P:regulation of cell shape"/>
    <property type="evidence" value="ECO:0007669"/>
    <property type="project" value="UniProtKB-KW"/>
</dbReference>
<keyword evidence="7 10" id="KW-0573">Peptidoglycan synthesis</keyword>
<dbReference type="InterPro" id="IPR035911">
    <property type="entry name" value="MurE/MurF_N"/>
</dbReference>
<dbReference type="EC" id="6.3.2.10" evidence="10 11"/>
<dbReference type="Gene3D" id="3.90.190.20">
    <property type="entry name" value="Mur ligase, C-terminal domain"/>
    <property type="match status" value="1"/>
</dbReference>
<dbReference type="AlphaFoldDB" id="A0A3S0MQE5"/>
<evidence type="ECO:0000313" key="15">
    <source>
        <dbReference type="EMBL" id="RTY38107.1"/>
    </source>
</evidence>
<evidence type="ECO:0000259" key="14">
    <source>
        <dbReference type="Pfam" id="PF08245"/>
    </source>
</evidence>
<comment type="caution">
    <text evidence="15">The sequence shown here is derived from an EMBL/GenBank/DDBJ whole genome shotgun (WGS) entry which is preliminary data.</text>
</comment>
<feature type="domain" description="Mur ligase N-terminal catalytic" evidence="12">
    <location>
        <begin position="33"/>
        <end position="107"/>
    </location>
</feature>
<accession>A0A3S0MQE5</accession>
<keyword evidence="6 10" id="KW-0133">Cell shape</keyword>
<evidence type="ECO:0000256" key="1">
    <source>
        <dbReference type="ARBA" id="ARBA00022490"/>
    </source>
</evidence>
<dbReference type="Gene3D" id="3.40.1390.10">
    <property type="entry name" value="MurE/MurF, N-terminal domain"/>
    <property type="match status" value="1"/>
</dbReference>
<comment type="catalytic activity">
    <reaction evidence="10 11">
        <text>D-alanyl-D-alanine + UDP-N-acetyl-alpha-D-muramoyl-L-alanyl-gamma-D-glutamyl-meso-2,6-diaminopimelate + ATP = UDP-N-acetyl-alpha-D-muramoyl-L-alanyl-gamma-D-glutamyl-meso-2,6-diaminopimeloyl-D-alanyl-D-alanine + ADP + phosphate + H(+)</text>
        <dbReference type="Rhea" id="RHEA:28374"/>
        <dbReference type="ChEBI" id="CHEBI:15378"/>
        <dbReference type="ChEBI" id="CHEBI:30616"/>
        <dbReference type="ChEBI" id="CHEBI:43474"/>
        <dbReference type="ChEBI" id="CHEBI:57822"/>
        <dbReference type="ChEBI" id="CHEBI:61386"/>
        <dbReference type="ChEBI" id="CHEBI:83905"/>
        <dbReference type="ChEBI" id="CHEBI:456216"/>
        <dbReference type="EC" id="6.3.2.10"/>
    </reaction>
</comment>
<evidence type="ECO:0000256" key="10">
    <source>
        <dbReference type="HAMAP-Rule" id="MF_02019"/>
    </source>
</evidence>
<gene>
    <name evidence="10 15" type="primary">murF</name>
    <name evidence="15" type="ORF">EKD02_05245</name>
</gene>
<evidence type="ECO:0000259" key="12">
    <source>
        <dbReference type="Pfam" id="PF01225"/>
    </source>
</evidence>
<dbReference type="GO" id="GO:0005737">
    <property type="term" value="C:cytoplasm"/>
    <property type="evidence" value="ECO:0007669"/>
    <property type="project" value="UniProtKB-SubCell"/>
</dbReference>
<dbReference type="InterPro" id="IPR013221">
    <property type="entry name" value="Mur_ligase_cen"/>
</dbReference>
<proteinExistence type="inferred from homology"/>
<dbReference type="PANTHER" id="PTHR43024:SF1">
    <property type="entry name" value="UDP-N-ACETYLMURAMOYL-TRIPEPTIDE--D-ALANYL-D-ALANINE LIGASE"/>
    <property type="match status" value="1"/>
</dbReference>
<comment type="function">
    <text evidence="10 11">Involved in cell wall formation. Catalyzes the final step in the synthesis of UDP-N-acetylmuramoyl-pentapeptide, the precursor of murein.</text>
</comment>
<evidence type="ECO:0000256" key="4">
    <source>
        <dbReference type="ARBA" id="ARBA00022741"/>
    </source>
</evidence>
<dbReference type="Pfam" id="PF02875">
    <property type="entry name" value="Mur_ligase_C"/>
    <property type="match status" value="1"/>
</dbReference>
<evidence type="ECO:0000256" key="7">
    <source>
        <dbReference type="ARBA" id="ARBA00022984"/>
    </source>
</evidence>
<keyword evidence="9 10" id="KW-0961">Cell wall biogenesis/degradation</keyword>
<comment type="pathway">
    <text evidence="10 11">Cell wall biogenesis; peptidoglycan biosynthesis.</text>
</comment>
<evidence type="ECO:0000256" key="9">
    <source>
        <dbReference type="ARBA" id="ARBA00023316"/>
    </source>
</evidence>
<evidence type="ECO:0000256" key="3">
    <source>
        <dbReference type="ARBA" id="ARBA00022618"/>
    </source>
</evidence>
<protein>
    <recommendedName>
        <fullName evidence="10 11">UDP-N-acetylmuramoyl-tripeptide--D-alanyl-D-alanine ligase</fullName>
        <ecNumber evidence="10 11">6.3.2.10</ecNumber>
    </recommendedName>
    <alternativeName>
        <fullName evidence="10">D-alanyl-D-alanine-adding enzyme</fullName>
    </alternativeName>
</protein>
<dbReference type="InterPro" id="IPR005863">
    <property type="entry name" value="UDP-N-AcMur_synth"/>
</dbReference>
<evidence type="ECO:0000256" key="5">
    <source>
        <dbReference type="ARBA" id="ARBA00022840"/>
    </source>
</evidence>
<dbReference type="InterPro" id="IPR000713">
    <property type="entry name" value="Mur_ligase_N"/>
</dbReference>
<comment type="subcellular location">
    <subcellularLocation>
        <location evidence="10 11">Cytoplasm</location>
    </subcellularLocation>
</comment>
<keyword evidence="3 10" id="KW-0132">Cell division</keyword>
<dbReference type="GO" id="GO:0071555">
    <property type="term" value="P:cell wall organization"/>
    <property type="evidence" value="ECO:0007669"/>
    <property type="project" value="UniProtKB-KW"/>
</dbReference>
<dbReference type="SUPFAM" id="SSF63418">
    <property type="entry name" value="MurE/MurF N-terminal domain"/>
    <property type="match status" value="1"/>
</dbReference>
<keyword evidence="1 10" id="KW-0963">Cytoplasm</keyword>
<dbReference type="SUPFAM" id="SSF53244">
    <property type="entry name" value="MurD-like peptide ligases, peptide-binding domain"/>
    <property type="match status" value="1"/>
</dbReference>
<dbReference type="RefSeq" id="WP_126384299.1">
    <property type="nucleotide sequence ID" value="NZ_CP041698.1"/>
</dbReference>
<comment type="similarity">
    <text evidence="10">Belongs to the MurCDEF family. MurF subfamily.</text>
</comment>
<feature type="domain" description="Mur ligase C-terminal" evidence="13">
    <location>
        <begin position="334"/>
        <end position="454"/>
    </location>
</feature>
<dbReference type="Gene3D" id="3.40.1190.10">
    <property type="entry name" value="Mur-like, catalytic domain"/>
    <property type="match status" value="1"/>
</dbReference>
<sequence>MKGVLSLHDFRRCGELVMNPGEPMPPEVADPVVSIDSRKVEEGGIFVALLGERTDGHRFVDDVFRRGARMVMVSREWYSASGSPLPPPGRGTLVVQDTVSGLQQLAAIYRESFSIPVVGVGGSNGKTTTKEMLGAVLSTAMRVHMSHANLNNHLGVPLTLLAMRRETEIAVVEMGINHPGEMELLTSIARPSHGLLTNIGHEHLEFLVNLDGVARAERALFSFLDETGGTIFVNNDDPRLRDAATDPQRHILYGMHCGDCCSCRGGALSVLPDGSLRFMLYSERGDEEIRLNFTGRHNVLNALAAAAVGIFFGIEPREVRRGLEGLVPREGWKRLEVVSAGGVTLLNDTYNANPDSMRLAIDALLDMPCQGRRIAVIGDMLELGDAGPGEHEAMGKYLAGSSVDMIFSFGELAGSICFLNPGRCRGHFTSREKLFDALSRELEEGDTVLFKGSRGMKLEETVTAILAARTINS</sequence>
<feature type="domain" description="Mur ligase central" evidence="14">
    <location>
        <begin position="120"/>
        <end position="308"/>
    </location>
</feature>
<keyword evidence="8 10" id="KW-0131">Cell cycle</keyword>
<reference evidence="15 16" key="1">
    <citation type="submission" date="2018-12" db="EMBL/GenBank/DDBJ databases">
        <authorList>
            <person name="Lunina O.N."/>
            <person name="Grouzdev D.S."/>
            <person name="Gorlenko V.M."/>
            <person name="Savvichev A.S."/>
        </authorList>
    </citation>
    <scope>NUCLEOTIDE SEQUENCE [LARGE SCALE GENOMIC DNA]</scope>
    <source>
        <strain evidence="15 16">BrKhr-17</strain>
    </source>
</reference>
<keyword evidence="4 10" id="KW-0547">Nucleotide-binding</keyword>
<name>A0A3S0MQE5_CHLPH</name>
<dbReference type="UniPathway" id="UPA00219"/>
<dbReference type="InterPro" id="IPR036615">
    <property type="entry name" value="Mur_ligase_C_dom_sf"/>
</dbReference>
<keyword evidence="5 10" id="KW-0067">ATP-binding</keyword>
<dbReference type="Pfam" id="PF08245">
    <property type="entry name" value="Mur_ligase_M"/>
    <property type="match status" value="1"/>
</dbReference>
<dbReference type="GO" id="GO:0005524">
    <property type="term" value="F:ATP binding"/>
    <property type="evidence" value="ECO:0007669"/>
    <property type="project" value="UniProtKB-UniRule"/>
</dbReference>